<evidence type="ECO:0000313" key="2">
    <source>
        <dbReference type="EMBL" id="GAI72612.1"/>
    </source>
</evidence>
<reference evidence="2" key="1">
    <citation type="journal article" date="2014" name="Front. Microbiol.">
        <title>High frequency of phylogenetically diverse reductive dehalogenase-homologous genes in deep subseafloor sedimentary metagenomes.</title>
        <authorList>
            <person name="Kawai M."/>
            <person name="Futagami T."/>
            <person name="Toyoda A."/>
            <person name="Takaki Y."/>
            <person name="Nishi S."/>
            <person name="Hori S."/>
            <person name="Arai W."/>
            <person name="Tsubouchi T."/>
            <person name="Morono Y."/>
            <person name="Uchiyama I."/>
            <person name="Ito T."/>
            <person name="Fujiyama A."/>
            <person name="Inagaki F."/>
            <person name="Takami H."/>
        </authorList>
    </citation>
    <scope>NUCLEOTIDE SEQUENCE</scope>
    <source>
        <strain evidence="2">Expedition CK06-06</strain>
    </source>
</reference>
<name>X1QVM2_9ZZZZ</name>
<protein>
    <submittedName>
        <fullName evidence="2">Uncharacterized protein</fullName>
    </submittedName>
</protein>
<sequence>MSEKKVQCPDCSSVFRIELPEAQLEDLKAVTKKDIEEILTRKTPDTDHRHKTADEFLDCPECRLWFDKTAQRYQVAEKEPEPAPPSEPPPEEKPAKQPAEGEEKTEEKEPEPVAASPAFGSVFSPEKEVEHEQQE</sequence>
<proteinExistence type="predicted"/>
<gene>
    <name evidence="2" type="ORF">S12H4_04196</name>
</gene>
<evidence type="ECO:0000256" key="1">
    <source>
        <dbReference type="SAM" id="MobiDB-lite"/>
    </source>
</evidence>
<feature type="compositionally biased region" description="Basic and acidic residues" evidence="1">
    <location>
        <begin position="125"/>
        <end position="135"/>
    </location>
</feature>
<feature type="compositionally biased region" description="Basic and acidic residues" evidence="1">
    <location>
        <begin position="90"/>
        <end position="111"/>
    </location>
</feature>
<dbReference type="AlphaFoldDB" id="X1QVM2"/>
<comment type="caution">
    <text evidence="2">The sequence shown here is derived from an EMBL/GenBank/DDBJ whole genome shotgun (WGS) entry which is preliminary data.</text>
</comment>
<organism evidence="2">
    <name type="scientific">marine sediment metagenome</name>
    <dbReference type="NCBI Taxonomy" id="412755"/>
    <lineage>
        <taxon>unclassified sequences</taxon>
        <taxon>metagenomes</taxon>
        <taxon>ecological metagenomes</taxon>
    </lineage>
</organism>
<dbReference type="EMBL" id="BARW01001261">
    <property type="protein sequence ID" value="GAI72612.1"/>
    <property type="molecule type" value="Genomic_DNA"/>
</dbReference>
<accession>X1QVM2</accession>
<feature type="region of interest" description="Disordered" evidence="1">
    <location>
        <begin position="73"/>
        <end position="135"/>
    </location>
</feature>